<dbReference type="Pfam" id="PF02894">
    <property type="entry name" value="GFO_IDH_MocA_C"/>
    <property type="match status" value="1"/>
</dbReference>
<dbReference type="InterPro" id="IPR036291">
    <property type="entry name" value="NAD(P)-bd_dom_sf"/>
</dbReference>
<reference evidence="3 4" key="1">
    <citation type="submission" date="2019-08" db="EMBL/GenBank/DDBJ databases">
        <title>In-depth cultivation of the pig gut microbiome towards novel bacterial diversity and tailored functional studies.</title>
        <authorList>
            <person name="Wylensek D."/>
            <person name="Hitch T.C.A."/>
            <person name="Clavel T."/>
        </authorList>
    </citation>
    <scope>NUCLEOTIDE SEQUENCE [LARGE SCALE GENOMIC DNA]</scope>
    <source>
        <strain evidence="3 4">NM-380-WT-3C1</strain>
    </source>
</reference>
<proteinExistence type="predicted"/>
<dbReference type="Gene3D" id="3.30.360.10">
    <property type="entry name" value="Dihydrodipicolinate Reductase, domain 2"/>
    <property type="match status" value="1"/>
</dbReference>
<gene>
    <name evidence="3" type="ORF">FYJ80_05195</name>
</gene>
<feature type="domain" description="Gfo/Idh/MocA-like oxidoreductase C-terminal" evidence="2">
    <location>
        <begin position="142"/>
        <end position="391"/>
    </location>
</feature>
<dbReference type="RefSeq" id="WP_154425147.1">
    <property type="nucleotide sequence ID" value="NZ_VUNN01000007.1"/>
</dbReference>
<dbReference type="InterPro" id="IPR004104">
    <property type="entry name" value="Gfo/Idh/MocA-like_OxRdtase_C"/>
</dbReference>
<dbReference type="EMBL" id="VUNN01000007">
    <property type="protein sequence ID" value="MSU06172.1"/>
    <property type="molecule type" value="Genomic_DNA"/>
</dbReference>
<dbReference type="Gene3D" id="3.40.50.720">
    <property type="entry name" value="NAD(P)-binding Rossmann-like Domain"/>
    <property type="match status" value="1"/>
</dbReference>
<dbReference type="PANTHER" id="PTHR43377:SF2">
    <property type="entry name" value="BINDING ROSSMANN FOLD OXIDOREDUCTASE, PUTATIVE (AFU_ORTHOLOGUE AFUA_4G00560)-RELATED"/>
    <property type="match status" value="1"/>
</dbReference>
<organism evidence="3 4">
    <name type="scientific">Bullifex porci</name>
    <dbReference type="NCBI Taxonomy" id="2606638"/>
    <lineage>
        <taxon>Bacteria</taxon>
        <taxon>Pseudomonadati</taxon>
        <taxon>Spirochaetota</taxon>
        <taxon>Spirochaetia</taxon>
        <taxon>Spirochaetales</taxon>
        <taxon>Spirochaetaceae</taxon>
        <taxon>Bullifex</taxon>
    </lineage>
</organism>
<evidence type="ECO:0000313" key="3">
    <source>
        <dbReference type="EMBL" id="MSU06172.1"/>
    </source>
</evidence>
<evidence type="ECO:0000259" key="1">
    <source>
        <dbReference type="Pfam" id="PF01408"/>
    </source>
</evidence>
<accession>A0A7X2TQV4</accession>
<dbReference type="Pfam" id="PF01408">
    <property type="entry name" value="GFO_IDH_MocA"/>
    <property type="match status" value="1"/>
</dbReference>
<name>A0A7X2TQV4_9SPIO</name>
<evidence type="ECO:0000313" key="4">
    <source>
        <dbReference type="Proteomes" id="UP000460549"/>
    </source>
</evidence>
<dbReference type="InterPro" id="IPR051450">
    <property type="entry name" value="Gfo/Idh/MocA_Oxidoreductases"/>
</dbReference>
<protein>
    <submittedName>
        <fullName evidence="3">Gfo/Idh/MocA family oxidoreductase</fullName>
    </submittedName>
</protein>
<dbReference type="Proteomes" id="UP000460549">
    <property type="component" value="Unassembled WGS sequence"/>
</dbReference>
<dbReference type="PANTHER" id="PTHR43377">
    <property type="entry name" value="BILIVERDIN REDUCTASE A"/>
    <property type="match status" value="1"/>
</dbReference>
<dbReference type="GO" id="GO:0000166">
    <property type="term" value="F:nucleotide binding"/>
    <property type="evidence" value="ECO:0007669"/>
    <property type="project" value="InterPro"/>
</dbReference>
<dbReference type="AlphaFoldDB" id="A0A7X2TQV4"/>
<dbReference type="SUPFAM" id="SSF55347">
    <property type="entry name" value="Glyceraldehyde-3-phosphate dehydrogenase-like, C-terminal domain"/>
    <property type="match status" value="1"/>
</dbReference>
<keyword evidence="4" id="KW-1185">Reference proteome</keyword>
<dbReference type="InterPro" id="IPR000683">
    <property type="entry name" value="Gfo/Idh/MocA-like_OxRdtase_N"/>
</dbReference>
<evidence type="ECO:0000259" key="2">
    <source>
        <dbReference type="Pfam" id="PF02894"/>
    </source>
</evidence>
<comment type="caution">
    <text evidence="3">The sequence shown here is derived from an EMBL/GenBank/DDBJ whole genome shotgun (WGS) entry which is preliminary data.</text>
</comment>
<feature type="domain" description="Gfo/Idh/MocA-like oxidoreductase N-terminal" evidence="1">
    <location>
        <begin position="7"/>
        <end position="129"/>
    </location>
</feature>
<dbReference type="SUPFAM" id="SSF51735">
    <property type="entry name" value="NAD(P)-binding Rossmann-fold domains"/>
    <property type="match status" value="1"/>
</dbReference>
<sequence>MIDKKITIAIAGLGSRGRTAYGAILLDMKDRAQVVAVADFDNQRTSLAAKEHNVKPEMVFSSVEEMLSQDKLADAVLICTQDQDHVRHALMALDKGYDILLEKPISPNLDELKKLVKKSNEVNKRVLVCHVLRYTPFFQTIKKAIDSGRIGKVVTVQALENVRYWHQAHSFVRGNWRRKEDTSPMILAKCCHDLDYLIWLCGSKCKSVSSYGSLSYFKAECAPEGATKRCLDGCKAKASCPYDAEKIYLTNKETGILCGNKEWPIDVLSNEPTEESIRKAIQEGPYGRCVFYCDNDVVDNQIVAMELESGATVTLTMSAFTSIGGRTIKVMGTLGDITGDMHDNIIKITEFGKAPEVIDLGREKKDFAGHGGGDMMLIDEFISLLEGKEVNNTVTTLEVSVESHLVALAAETSRLESGKPQLIAPLRG</sequence>